<name>A0A1I4DW82_9ACTN</name>
<protein>
    <recommendedName>
        <fullName evidence="3">Excreted virulence factor EspC, type VII ESX diderm</fullName>
    </recommendedName>
</protein>
<sequence length="101" mass="10737">MESDGFSYSTDQMHGLAGGIRDTAVKLFTVHDRFEEVMASTRAALGDDEFAHAYWQSGGSRLAAIGEALDLLKKAVGAQEPNVRAASANYQASDEAGTIRG</sequence>
<organism evidence="1 2">
    <name type="scientific">Streptosporangium canum</name>
    <dbReference type="NCBI Taxonomy" id="324952"/>
    <lineage>
        <taxon>Bacteria</taxon>
        <taxon>Bacillati</taxon>
        <taxon>Actinomycetota</taxon>
        <taxon>Actinomycetes</taxon>
        <taxon>Streptosporangiales</taxon>
        <taxon>Streptosporangiaceae</taxon>
        <taxon>Streptosporangium</taxon>
    </lineage>
</organism>
<gene>
    <name evidence="1" type="ORF">SAMN05216275_14448</name>
</gene>
<accession>A0A1I4DW82</accession>
<dbReference type="RefSeq" id="WP_093891652.1">
    <property type="nucleotide sequence ID" value="NZ_FOQY01000044.1"/>
</dbReference>
<evidence type="ECO:0000313" key="1">
    <source>
        <dbReference type="EMBL" id="SFK97695.1"/>
    </source>
</evidence>
<evidence type="ECO:0000313" key="2">
    <source>
        <dbReference type="Proteomes" id="UP000199111"/>
    </source>
</evidence>
<reference evidence="2" key="1">
    <citation type="submission" date="2016-10" db="EMBL/GenBank/DDBJ databases">
        <authorList>
            <person name="Varghese N."/>
            <person name="Submissions S."/>
        </authorList>
    </citation>
    <scope>NUCLEOTIDE SEQUENCE [LARGE SCALE GENOMIC DNA]</scope>
    <source>
        <strain evidence="2">CGMCC 4.2126</strain>
    </source>
</reference>
<dbReference type="Proteomes" id="UP000199111">
    <property type="component" value="Unassembled WGS sequence"/>
</dbReference>
<evidence type="ECO:0008006" key="3">
    <source>
        <dbReference type="Google" id="ProtNLM"/>
    </source>
</evidence>
<proteinExistence type="predicted"/>
<dbReference type="AlphaFoldDB" id="A0A1I4DW82"/>
<dbReference type="GeneID" id="96303133"/>
<keyword evidence="2" id="KW-1185">Reference proteome</keyword>
<dbReference type="EMBL" id="FOQY01000044">
    <property type="protein sequence ID" value="SFK97695.1"/>
    <property type="molecule type" value="Genomic_DNA"/>
</dbReference>